<keyword evidence="1" id="KW-0472">Membrane</keyword>
<dbReference type="Proteomes" id="UP000681075">
    <property type="component" value="Unassembled WGS sequence"/>
</dbReference>
<keyword evidence="1" id="KW-0812">Transmembrane</keyword>
<accession>A0A8S8XBY3</accession>
<keyword evidence="1" id="KW-1133">Transmembrane helix</keyword>
<dbReference type="SUPFAM" id="SSF81469">
    <property type="entry name" value="Bacterial aa3 type cytochrome c oxidase subunit IV"/>
    <property type="match status" value="1"/>
</dbReference>
<evidence type="ECO:0000256" key="1">
    <source>
        <dbReference type="SAM" id="Phobius"/>
    </source>
</evidence>
<protein>
    <recommendedName>
        <fullName evidence="2">Cytochrome c oxidase subunit IV bacterial aa3 type domain-containing protein</fullName>
    </recommendedName>
</protein>
<dbReference type="InterPro" id="IPR036596">
    <property type="entry name" value="Cyt-C_aa3_sf"/>
</dbReference>
<evidence type="ECO:0000259" key="2">
    <source>
        <dbReference type="Pfam" id="PF07835"/>
    </source>
</evidence>
<gene>
    <name evidence="3" type="ORF">TMPK1_15780</name>
</gene>
<dbReference type="AlphaFoldDB" id="A0A8S8XBY3"/>
<feature type="domain" description="Cytochrome c oxidase subunit IV bacterial aa3 type" evidence="2">
    <location>
        <begin position="17"/>
        <end position="47"/>
    </location>
</feature>
<dbReference type="InterPro" id="IPR012422">
    <property type="entry name" value="Cyt_c_oxidase_su4_bac-aa3"/>
</dbReference>
<dbReference type="RefSeq" id="WP_420242448.1">
    <property type="nucleotide sequence ID" value="NZ_BOPV01000001.1"/>
</dbReference>
<organism evidence="3 4">
    <name type="scientific">Roseiterribacter gracilis</name>
    <dbReference type="NCBI Taxonomy" id="2812848"/>
    <lineage>
        <taxon>Bacteria</taxon>
        <taxon>Pseudomonadati</taxon>
        <taxon>Pseudomonadota</taxon>
        <taxon>Alphaproteobacteria</taxon>
        <taxon>Rhodospirillales</taxon>
        <taxon>Roseiterribacteraceae</taxon>
        <taxon>Roseiterribacter</taxon>
    </lineage>
</organism>
<feature type="transmembrane region" description="Helical" evidence="1">
    <location>
        <begin position="29"/>
        <end position="48"/>
    </location>
</feature>
<proteinExistence type="predicted"/>
<reference evidence="3" key="1">
    <citation type="submission" date="2021-02" db="EMBL/GenBank/DDBJ databases">
        <title>Genome sequence of Rhodospirillales sp. strain TMPK1 isolated from soil.</title>
        <authorList>
            <person name="Nakai R."/>
            <person name="Kusada H."/>
            <person name="Tamaki H."/>
        </authorList>
    </citation>
    <scope>NUCLEOTIDE SEQUENCE</scope>
    <source>
        <strain evidence="3">TMPK1</strain>
    </source>
</reference>
<sequence length="50" mass="5537">MAAGNSPAEPVDPALVREHQQSWAGFTSFVKWGTIAVCAILFLLWFFVAR</sequence>
<evidence type="ECO:0000313" key="3">
    <source>
        <dbReference type="EMBL" id="GIL39341.1"/>
    </source>
</evidence>
<keyword evidence="4" id="KW-1185">Reference proteome</keyword>
<dbReference type="EMBL" id="BOPV01000001">
    <property type="protein sequence ID" value="GIL39341.1"/>
    <property type="molecule type" value="Genomic_DNA"/>
</dbReference>
<comment type="caution">
    <text evidence="3">The sequence shown here is derived from an EMBL/GenBank/DDBJ whole genome shotgun (WGS) entry which is preliminary data.</text>
</comment>
<name>A0A8S8XBY3_9PROT</name>
<evidence type="ECO:0000313" key="4">
    <source>
        <dbReference type="Proteomes" id="UP000681075"/>
    </source>
</evidence>
<dbReference type="Pfam" id="PF07835">
    <property type="entry name" value="COX4_pro_2"/>
    <property type="match status" value="1"/>
</dbReference>
<dbReference type="Gene3D" id="1.20.5.160">
    <property type="entry name" value="Bacterial aa3 type cytochrome c oxidase subunit IV"/>
    <property type="match status" value="1"/>
</dbReference>